<accession>A0ABS5A5W1</accession>
<dbReference type="InterPro" id="IPR050177">
    <property type="entry name" value="Lipid_A_modif_metabolic_enz"/>
</dbReference>
<comment type="caution">
    <text evidence="2">The sequence shown here is derived from an EMBL/GenBank/DDBJ whole genome shotgun (WGS) entry which is preliminary data.</text>
</comment>
<dbReference type="RefSeq" id="WP_086782102.1">
    <property type="nucleotide sequence ID" value="NZ_JAGIOO010000001.1"/>
</dbReference>
<proteinExistence type="predicted"/>
<sequence>MRFVVIGGTGFTGHHIVTTLLRAGHGVTVLTRTPGPHLPPGVATRTGDLTALHQRDVAELLAGHDGVVLAGSATMAHPRESTDVPAVYHRGNVAPVVKTLTAAREAGLDRAVLLGSYFATLHPLHPRLRLDRSPYVRSRLDQREQARRAAGDALSLTVLEIPYVAGATPGRSSVLARNMAQLTSRLGPLVWPGGTAVVSTTTLAEATLAGLTRQVHAAVPVADANLSWNQITRALAEAAGVRPVRVWAVRPWEGAVLTALSVLRGYRGPVSSYSPGLIRLLSSTELFVDLAAMPRTLGVPADEDALARALHDTAVAALSTRPA</sequence>
<dbReference type="PANTHER" id="PTHR43245">
    <property type="entry name" value="BIFUNCTIONAL POLYMYXIN RESISTANCE PROTEIN ARNA"/>
    <property type="match status" value="1"/>
</dbReference>
<dbReference type="Proteomes" id="UP001519363">
    <property type="component" value="Unassembled WGS sequence"/>
</dbReference>
<dbReference type="Pfam" id="PF01370">
    <property type="entry name" value="Epimerase"/>
    <property type="match status" value="1"/>
</dbReference>
<dbReference type="Gene3D" id="3.40.50.720">
    <property type="entry name" value="NAD(P)-binding Rossmann-like Domain"/>
    <property type="match status" value="1"/>
</dbReference>
<dbReference type="SUPFAM" id="SSF51735">
    <property type="entry name" value="NAD(P)-binding Rossmann-fold domains"/>
    <property type="match status" value="1"/>
</dbReference>
<gene>
    <name evidence="2" type="ORF">JOF53_000846</name>
</gene>
<dbReference type="EMBL" id="JAGIOO010000001">
    <property type="protein sequence ID" value="MBP2471974.1"/>
    <property type="molecule type" value="Genomic_DNA"/>
</dbReference>
<dbReference type="InterPro" id="IPR001509">
    <property type="entry name" value="Epimerase_deHydtase"/>
</dbReference>
<feature type="domain" description="NAD-dependent epimerase/dehydratase" evidence="1">
    <location>
        <begin position="4"/>
        <end position="197"/>
    </location>
</feature>
<reference evidence="2 3" key="1">
    <citation type="submission" date="2021-03" db="EMBL/GenBank/DDBJ databases">
        <title>Sequencing the genomes of 1000 actinobacteria strains.</title>
        <authorList>
            <person name="Klenk H.-P."/>
        </authorList>
    </citation>
    <scope>NUCLEOTIDE SEQUENCE [LARGE SCALE GENOMIC DNA]</scope>
    <source>
        <strain evidence="2 3">DSM 44580</strain>
    </source>
</reference>
<name>A0ABS5A5W1_9PSEU</name>
<evidence type="ECO:0000313" key="2">
    <source>
        <dbReference type="EMBL" id="MBP2471974.1"/>
    </source>
</evidence>
<organism evidence="2 3">
    <name type="scientific">Crossiella equi</name>
    <dbReference type="NCBI Taxonomy" id="130796"/>
    <lineage>
        <taxon>Bacteria</taxon>
        <taxon>Bacillati</taxon>
        <taxon>Actinomycetota</taxon>
        <taxon>Actinomycetes</taxon>
        <taxon>Pseudonocardiales</taxon>
        <taxon>Pseudonocardiaceae</taxon>
        <taxon>Crossiella</taxon>
    </lineage>
</organism>
<keyword evidence="3" id="KW-1185">Reference proteome</keyword>
<protein>
    <submittedName>
        <fullName evidence="2">Nucleoside-diphosphate-sugar epimerase</fullName>
    </submittedName>
</protein>
<evidence type="ECO:0000259" key="1">
    <source>
        <dbReference type="Pfam" id="PF01370"/>
    </source>
</evidence>
<dbReference type="InterPro" id="IPR036291">
    <property type="entry name" value="NAD(P)-bd_dom_sf"/>
</dbReference>
<evidence type="ECO:0000313" key="3">
    <source>
        <dbReference type="Proteomes" id="UP001519363"/>
    </source>
</evidence>